<evidence type="ECO:0000313" key="3">
    <source>
        <dbReference type="EMBL" id="TMS39547.1"/>
    </source>
</evidence>
<dbReference type="Proteomes" id="UP000298663">
    <property type="component" value="Unassembled WGS sequence"/>
</dbReference>
<dbReference type="OrthoDB" id="5872806at2759"/>
<evidence type="ECO:0000256" key="1">
    <source>
        <dbReference type="SAM" id="Phobius"/>
    </source>
</evidence>
<feature type="signal peptide" evidence="2">
    <location>
        <begin position="1"/>
        <end position="16"/>
    </location>
</feature>
<dbReference type="InterPro" id="IPR038050">
    <property type="entry name" value="Neuro_actylchol_rec"/>
</dbReference>
<evidence type="ECO:0000256" key="2">
    <source>
        <dbReference type="SAM" id="SignalP"/>
    </source>
</evidence>
<reference evidence="3 4" key="2">
    <citation type="journal article" date="2019" name="G3 (Bethesda)">
        <title>Hybrid Assembly of the Genome of the Entomopathogenic Nematode Steinernema carpocapsae Identifies the X-Chromosome.</title>
        <authorList>
            <person name="Serra L."/>
            <person name="Macchietto M."/>
            <person name="Macias-Munoz A."/>
            <person name="McGill C.J."/>
            <person name="Rodriguez I.M."/>
            <person name="Rodriguez B."/>
            <person name="Murad R."/>
            <person name="Mortazavi A."/>
        </authorList>
    </citation>
    <scope>NUCLEOTIDE SEQUENCE [LARGE SCALE GENOMIC DNA]</scope>
    <source>
        <strain evidence="3 4">ALL</strain>
    </source>
</reference>
<sequence length="171" mass="19687">MRLLVCLFAACGLAYVIDVANRDRPPAANITAIDVWAVLCFSFIGITFIEVILCHIVTKQSRKQRSLAQNDLVRVESRQRRERRLIHQNNLSMSVSRTHLNGKSFDQSKNYKEPPKIEPISNYDTLVERHFISESDYYSVMAVRIDLAARALNPICFIIAVSLYFMFYIVL</sequence>
<dbReference type="EMBL" id="AZBU02000001">
    <property type="protein sequence ID" value="TMS39547.1"/>
    <property type="molecule type" value="Genomic_DNA"/>
</dbReference>
<dbReference type="GO" id="GO:0006811">
    <property type="term" value="P:monoatomic ion transport"/>
    <property type="evidence" value="ECO:0007669"/>
    <property type="project" value="InterPro"/>
</dbReference>
<keyword evidence="1" id="KW-0472">Membrane</keyword>
<keyword evidence="4" id="KW-1185">Reference proteome</keyword>
<dbReference type="AlphaFoldDB" id="A0A4U8V672"/>
<feature type="transmembrane region" description="Helical" evidence="1">
    <location>
        <begin position="151"/>
        <end position="170"/>
    </location>
</feature>
<evidence type="ECO:0000313" key="4">
    <source>
        <dbReference type="Proteomes" id="UP000298663"/>
    </source>
</evidence>
<reference evidence="3 4" key="1">
    <citation type="journal article" date="2015" name="Genome Biol.">
        <title>Comparative genomics of Steinernema reveals deeply conserved gene regulatory networks.</title>
        <authorList>
            <person name="Dillman A.R."/>
            <person name="Macchietto M."/>
            <person name="Porter C.F."/>
            <person name="Rogers A."/>
            <person name="Williams B."/>
            <person name="Antoshechkin I."/>
            <person name="Lee M.M."/>
            <person name="Goodwin Z."/>
            <person name="Lu X."/>
            <person name="Lewis E.E."/>
            <person name="Goodrich-Blair H."/>
            <person name="Stock S.P."/>
            <person name="Adams B.J."/>
            <person name="Sternberg P.W."/>
            <person name="Mortazavi A."/>
        </authorList>
    </citation>
    <scope>NUCLEOTIDE SEQUENCE [LARGE SCALE GENOMIC DNA]</scope>
    <source>
        <strain evidence="3 4">ALL</strain>
    </source>
</reference>
<proteinExistence type="predicted"/>
<dbReference type="GO" id="GO:0016020">
    <property type="term" value="C:membrane"/>
    <property type="evidence" value="ECO:0007669"/>
    <property type="project" value="InterPro"/>
</dbReference>
<organism evidence="3 4">
    <name type="scientific">Steinernema carpocapsae</name>
    <name type="common">Entomopathogenic nematode</name>
    <dbReference type="NCBI Taxonomy" id="34508"/>
    <lineage>
        <taxon>Eukaryota</taxon>
        <taxon>Metazoa</taxon>
        <taxon>Ecdysozoa</taxon>
        <taxon>Nematoda</taxon>
        <taxon>Chromadorea</taxon>
        <taxon>Rhabditida</taxon>
        <taxon>Tylenchina</taxon>
        <taxon>Panagrolaimomorpha</taxon>
        <taxon>Strongyloidoidea</taxon>
        <taxon>Steinernematidae</taxon>
        <taxon>Steinernema</taxon>
    </lineage>
</organism>
<keyword evidence="2" id="KW-0732">Signal</keyword>
<dbReference type="InterPro" id="IPR036719">
    <property type="entry name" value="Neuro-gated_channel_TM_sf"/>
</dbReference>
<dbReference type="SUPFAM" id="SSF90112">
    <property type="entry name" value="Neurotransmitter-gated ion-channel transmembrane pore"/>
    <property type="match status" value="1"/>
</dbReference>
<feature type="chain" id="PRO_5020307118" description="Neurotransmitter-gated ion-channel transmembrane domain-containing protein" evidence="2">
    <location>
        <begin position="17"/>
        <end position="171"/>
    </location>
</feature>
<gene>
    <name evidence="3" type="ORF">L596_006053</name>
</gene>
<keyword evidence="1" id="KW-0812">Transmembrane</keyword>
<name>A0A4U8V672_STECR</name>
<keyword evidence="1" id="KW-1133">Transmembrane helix</keyword>
<protein>
    <recommendedName>
        <fullName evidence="5">Neurotransmitter-gated ion-channel transmembrane domain-containing protein</fullName>
    </recommendedName>
</protein>
<evidence type="ECO:0008006" key="5">
    <source>
        <dbReference type="Google" id="ProtNLM"/>
    </source>
</evidence>
<feature type="transmembrane region" description="Helical" evidence="1">
    <location>
        <begin position="35"/>
        <end position="57"/>
    </location>
</feature>
<comment type="caution">
    <text evidence="3">The sequence shown here is derived from an EMBL/GenBank/DDBJ whole genome shotgun (WGS) entry which is preliminary data.</text>
</comment>
<accession>A0A4U8V672</accession>
<dbReference type="Gene3D" id="1.20.58.390">
    <property type="entry name" value="Neurotransmitter-gated ion-channel transmembrane domain"/>
    <property type="match status" value="1"/>
</dbReference>